<dbReference type="PANTHER" id="PTHR47027:SF20">
    <property type="entry name" value="REVERSE TRANSCRIPTASE-LIKE PROTEIN WITH RNA-DIRECTED DNA POLYMERASE DOMAIN"/>
    <property type="match status" value="1"/>
</dbReference>
<dbReference type="AlphaFoldDB" id="J0CXE5"/>
<accession>J0CXE5</accession>
<dbReference type="Proteomes" id="UP000006514">
    <property type="component" value="Unassembled WGS sequence"/>
</dbReference>
<keyword evidence="2" id="KW-1185">Reference proteome</keyword>
<dbReference type="OrthoDB" id="3240817at2759"/>
<protein>
    <recommendedName>
        <fullName evidence="3">Reverse transcriptase zinc-binding domain-containing protein</fullName>
    </recommendedName>
</protein>
<reference evidence="2" key="1">
    <citation type="journal article" date="2012" name="Science">
        <title>The Paleozoic origin of enzymatic lignin decomposition reconstructed from 31 fungal genomes.</title>
        <authorList>
            <person name="Floudas D."/>
            <person name="Binder M."/>
            <person name="Riley R."/>
            <person name="Barry K."/>
            <person name="Blanchette R.A."/>
            <person name="Henrissat B."/>
            <person name="Martinez A.T."/>
            <person name="Otillar R."/>
            <person name="Spatafora J.W."/>
            <person name="Yadav J.S."/>
            <person name="Aerts A."/>
            <person name="Benoit I."/>
            <person name="Boyd A."/>
            <person name="Carlson A."/>
            <person name="Copeland A."/>
            <person name="Coutinho P.M."/>
            <person name="de Vries R.P."/>
            <person name="Ferreira P."/>
            <person name="Findley K."/>
            <person name="Foster B."/>
            <person name="Gaskell J."/>
            <person name="Glotzer D."/>
            <person name="Gorecki P."/>
            <person name="Heitman J."/>
            <person name="Hesse C."/>
            <person name="Hori C."/>
            <person name="Igarashi K."/>
            <person name="Jurgens J.A."/>
            <person name="Kallen N."/>
            <person name="Kersten P."/>
            <person name="Kohler A."/>
            <person name="Kuees U."/>
            <person name="Kumar T.K.A."/>
            <person name="Kuo A."/>
            <person name="LaButti K."/>
            <person name="Larrondo L.F."/>
            <person name="Lindquist E."/>
            <person name="Ling A."/>
            <person name="Lombard V."/>
            <person name="Lucas S."/>
            <person name="Lundell T."/>
            <person name="Martin R."/>
            <person name="McLaughlin D.J."/>
            <person name="Morgenstern I."/>
            <person name="Morin E."/>
            <person name="Murat C."/>
            <person name="Nagy L.G."/>
            <person name="Nolan M."/>
            <person name="Ohm R.A."/>
            <person name="Patyshakuliyeva A."/>
            <person name="Rokas A."/>
            <person name="Ruiz-Duenas F.J."/>
            <person name="Sabat G."/>
            <person name="Salamov A."/>
            <person name="Samejima M."/>
            <person name="Schmutz J."/>
            <person name="Slot J.C."/>
            <person name="St John F."/>
            <person name="Stenlid J."/>
            <person name="Sun H."/>
            <person name="Sun S."/>
            <person name="Syed K."/>
            <person name="Tsang A."/>
            <person name="Wiebenga A."/>
            <person name="Young D."/>
            <person name="Pisabarro A."/>
            <person name="Eastwood D.C."/>
            <person name="Martin F."/>
            <person name="Cullen D."/>
            <person name="Grigoriev I.V."/>
            <person name="Hibbett D.S."/>
        </authorList>
    </citation>
    <scope>NUCLEOTIDE SEQUENCE [LARGE SCALE GENOMIC DNA]</scope>
    <source>
        <strain evidence="2">TFB10046</strain>
    </source>
</reference>
<feature type="non-terminal residue" evidence="1">
    <location>
        <position position="1"/>
    </location>
</feature>
<dbReference type="OMA" id="PVEMEMN"/>
<gene>
    <name evidence="1" type="ORF">AURDEDRAFT_25589</name>
</gene>
<dbReference type="KEGG" id="adl:AURDEDRAFT_25589"/>
<dbReference type="EMBL" id="JH687891">
    <property type="protein sequence ID" value="EJD35417.1"/>
    <property type="molecule type" value="Genomic_DNA"/>
</dbReference>
<dbReference type="InParanoid" id="J0CXE5"/>
<dbReference type="PANTHER" id="PTHR47027">
    <property type="entry name" value="REVERSE TRANSCRIPTASE DOMAIN-CONTAINING PROTEIN"/>
    <property type="match status" value="1"/>
</dbReference>
<proteinExistence type="predicted"/>
<feature type="non-terminal residue" evidence="1">
    <location>
        <position position="368"/>
    </location>
</feature>
<dbReference type="eggNOG" id="ENOG502SDME">
    <property type="taxonomic scope" value="Eukaryota"/>
</dbReference>
<organism evidence="1 2">
    <name type="scientific">Auricularia subglabra (strain TFB-10046 / SS5)</name>
    <name type="common">White-rot fungus</name>
    <name type="synonym">Auricularia delicata (strain TFB10046)</name>
    <dbReference type="NCBI Taxonomy" id="717982"/>
    <lineage>
        <taxon>Eukaryota</taxon>
        <taxon>Fungi</taxon>
        <taxon>Dikarya</taxon>
        <taxon>Basidiomycota</taxon>
        <taxon>Agaricomycotina</taxon>
        <taxon>Agaricomycetes</taxon>
        <taxon>Auriculariales</taxon>
        <taxon>Auriculariaceae</taxon>
        <taxon>Auricularia</taxon>
    </lineage>
</organism>
<evidence type="ECO:0000313" key="2">
    <source>
        <dbReference type="Proteomes" id="UP000006514"/>
    </source>
</evidence>
<sequence>ESPDDVLLAATSVVGLQRKIDLFYQWCRENLMRINALKTYIAMHGPKPSRMPQFTVAQQRVSVVTQYTYLGVVFTTNTQNMFKEHFSTKAAVARRAAHGVLHIESMIGLLPPKEGKILYMGRVDPHLIYACEVMPDASETLLEELYQVQKAFLRRILGVHKRSMLAPLHTETGVVPLRYRRLELALRYLEYLGQRPTSTYACAAFIESRRLMQLGARSWLADLGTVLRSIGATEALEKISEERPPIDLIQKHVARRLHASLREAIHPHSKAYLLSGRKEPQVDGPPREIQLCLRHYLEVPKAEHRRALTRVLMGCHLLALEKLAWKERYRQVVPHSDRLCRFCRAQVETAEHALLHCSASDDLLETRR</sequence>
<evidence type="ECO:0000313" key="1">
    <source>
        <dbReference type="EMBL" id="EJD35417.1"/>
    </source>
</evidence>
<evidence type="ECO:0008006" key="3">
    <source>
        <dbReference type="Google" id="ProtNLM"/>
    </source>
</evidence>
<name>J0CXE5_AURST</name>